<name>A0A2W7IL88_9PROT</name>
<dbReference type="AlphaFoldDB" id="A0A2W7IL88"/>
<dbReference type="Proteomes" id="UP000249688">
    <property type="component" value="Unassembled WGS sequence"/>
</dbReference>
<accession>A0A2W7IL88</accession>
<dbReference type="EMBL" id="QKYU01000030">
    <property type="protein sequence ID" value="PZW39303.1"/>
    <property type="molecule type" value="Genomic_DNA"/>
</dbReference>
<protein>
    <submittedName>
        <fullName evidence="1">Uncharacterized protein</fullName>
    </submittedName>
</protein>
<sequence>MHQAGQLLPLLRGIDISKRQLMRLLIASQDGFVDEARDVLRAGLETARWISLDDTGARHPSPTEAADMTLFRSRPGCEA</sequence>
<dbReference type="RefSeq" id="WP_111400129.1">
    <property type="nucleotide sequence ID" value="NZ_QKYU01000030.1"/>
</dbReference>
<reference evidence="1 2" key="1">
    <citation type="submission" date="2018-06" db="EMBL/GenBank/DDBJ databases">
        <title>Genomic Encyclopedia of Archaeal and Bacterial Type Strains, Phase II (KMG-II): from individual species to whole genera.</title>
        <authorList>
            <person name="Goeker M."/>
        </authorList>
    </citation>
    <scope>NUCLEOTIDE SEQUENCE [LARGE SCALE GENOMIC DNA]</scope>
    <source>
        <strain evidence="1 2">DSM 24525</strain>
    </source>
</reference>
<evidence type="ECO:0000313" key="2">
    <source>
        <dbReference type="Proteomes" id="UP000249688"/>
    </source>
</evidence>
<comment type="caution">
    <text evidence="1">The sequence shown here is derived from an EMBL/GenBank/DDBJ whole genome shotgun (WGS) entry which is preliminary data.</text>
</comment>
<proteinExistence type="predicted"/>
<dbReference type="OrthoDB" id="7773346at2"/>
<evidence type="ECO:0000313" key="1">
    <source>
        <dbReference type="EMBL" id="PZW39303.1"/>
    </source>
</evidence>
<gene>
    <name evidence="1" type="ORF">C8P66_13038</name>
</gene>
<organism evidence="1 2">
    <name type="scientific">Humitalea rosea</name>
    <dbReference type="NCBI Taxonomy" id="990373"/>
    <lineage>
        <taxon>Bacteria</taxon>
        <taxon>Pseudomonadati</taxon>
        <taxon>Pseudomonadota</taxon>
        <taxon>Alphaproteobacteria</taxon>
        <taxon>Acetobacterales</taxon>
        <taxon>Roseomonadaceae</taxon>
        <taxon>Humitalea</taxon>
    </lineage>
</organism>
<keyword evidence="2" id="KW-1185">Reference proteome</keyword>